<dbReference type="EMBL" id="NHRY01000248">
    <property type="protein sequence ID" value="PPQ28155.1"/>
    <property type="molecule type" value="Genomic_DNA"/>
</dbReference>
<sequence length="454" mass="48850">MALLLPAIKPAEAVPAFAAQTGMACVQCHIGGFGPQLTPFGRSFKIGGYTLTGGTGWVSHIPVAVMIQPTFTSLQASFPADSVPHHYAPNNNFSLDQVSLFVAGNLGEHSGALAQLMTYSGVDNTLGMDNIDFVPYTTDLDLGAHDLRIGFTLNNNPTVQDPYNTTPAWSFPYISSGIAPTPAAQTMLQSGFNHNVIGYTAYGWYDSSLYLEAGAYSTLSSWTLARLGTSYGVGSTNSPAPYVRAAYEWNTDNTSSWLGFVFMHANVNPLSPLADSNQVTSGYGGSNIYNDYAFDGGFQYLGTGDNIGVVQGIYTRETQYLGGSAALAGGGLGANYDLNDFQVNASYWYKNTYGVTLGWHKIWGPVNPVLYGPNPNDPIEGSANASPNSNAFIVEADWVPFGKDDSLWRPLMNLKLGAQYTIYTEFNGAGRNYYGNGRTAANNNTLVLYAWMIF</sequence>
<comment type="caution">
    <text evidence="1">The sequence shown here is derived from an EMBL/GenBank/DDBJ whole genome shotgun (WGS) entry which is preliminary data.</text>
</comment>
<evidence type="ECO:0008006" key="3">
    <source>
        <dbReference type="Google" id="ProtNLM"/>
    </source>
</evidence>
<protein>
    <recommendedName>
        <fullName evidence="3">Cytochrome C</fullName>
    </recommendedName>
</protein>
<organism evidence="1 2">
    <name type="scientific">Rhodopila globiformis</name>
    <name type="common">Rhodopseudomonas globiformis</name>
    <dbReference type="NCBI Taxonomy" id="1071"/>
    <lineage>
        <taxon>Bacteria</taxon>
        <taxon>Pseudomonadati</taxon>
        <taxon>Pseudomonadota</taxon>
        <taxon>Alphaproteobacteria</taxon>
        <taxon>Acetobacterales</taxon>
        <taxon>Acetobacteraceae</taxon>
        <taxon>Rhodopila</taxon>
    </lineage>
</organism>
<dbReference type="AlphaFoldDB" id="A0A2S6N0K5"/>
<reference evidence="1 2" key="1">
    <citation type="journal article" date="2018" name="Arch. Microbiol.">
        <title>New insights into the metabolic potential of the phototrophic purple bacterium Rhodopila globiformis DSM 161(T) from its draft genome sequence and evidence for a vanadium-dependent nitrogenase.</title>
        <authorList>
            <person name="Imhoff J.F."/>
            <person name="Rahn T."/>
            <person name="Kunzel S."/>
            <person name="Neulinger S.C."/>
        </authorList>
    </citation>
    <scope>NUCLEOTIDE SEQUENCE [LARGE SCALE GENOMIC DNA]</scope>
    <source>
        <strain evidence="1 2">DSM 161</strain>
    </source>
</reference>
<accession>A0A2S6N0K5</accession>
<gene>
    <name evidence="1" type="ORF">CCS01_25275</name>
</gene>
<evidence type="ECO:0000313" key="2">
    <source>
        <dbReference type="Proteomes" id="UP000239724"/>
    </source>
</evidence>
<dbReference type="Proteomes" id="UP000239724">
    <property type="component" value="Unassembled WGS sequence"/>
</dbReference>
<name>A0A2S6N0K5_RHOGL</name>
<keyword evidence="2" id="KW-1185">Reference proteome</keyword>
<evidence type="ECO:0000313" key="1">
    <source>
        <dbReference type="EMBL" id="PPQ28155.1"/>
    </source>
</evidence>
<proteinExistence type="predicted"/>